<dbReference type="GO" id="GO:0006508">
    <property type="term" value="P:proteolysis"/>
    <property type="evidence" value="ECO:0007669"/>
    <property type="project" value="InterPro"/>
</dbReference>
<dbReference type="PANTHER" id="PTHR48104:SF30">
    <property type="entry name" value="METACASPASE-1"/>
    <property type="match status" value="1"/>
</dbReference>
<evidence type="ECO:0000259" key="3">
    <source>
        <dbReference type="Pfam" id="PF00656"/>
    </source>
</evidence>
<name>A0A835XKF2_9CHLO</name>
<dbReference type="Pfam" id="PF00656">
    <property type="entry name" value="Peptidase_C14"/>
    <property type="match status" value="1"/>
</dbReference>
<dbReference type="GO" id="GO:0005737">
    <property type="term" value="C:cytoplasm"/>
    <property type="evidence" value="ECO:0007669"/>
    <property type="project" value="TreeGrafter"/>
</dbReference>
<comment type="similarity">
    <text evidence="1">Belongs to the peptidase C14B family.</text>
</comment>
<feature type="region of interest" description="Disordered" evidence="2">
    <location>
        <begin position="1"/>
        <end position="22"/>
    </location>
</feature>
<evidence type="ECO:0000313" key="4">
    <source>
        <dbReference type="EMBL" id="KAG2483891.1"/>
    </source>
</evidence>
<dbReference type="Gene3D" id="3.40.50.12660">
    <property type="match status" value="1"/>
</dbReference>
<dbReference type="AlphaFoldDB" id="A0A835XKF2"/>
<dbReference type="GO" id="GO:0004197">
    <property type="term" value="F:cysteine-type endopeptidase activity"/>
    <property type="evidence" value="ECO:0007669"/>
    <property type="project" value="InterPro"/>
</dbReference>
<dbReference type="InterPro" id="IPR011600">
    <property type="entry name" value="Pept_C14_caspase"/>
</dbReference>
<sequence length="287" mass="31554">MRVKSKKAVDDVKGPQQGNDKGPLATVRARALLFGLNYAHMPSSALQGCINDVQNMKAYLMNRLGAELVCDVATDDTAAGRTATSAMGMTRKLSELAVLTYKEDLEFVWIHYSGHGTRVVDRSKDELDGYDECLVPSDYTTAGVIPDDYLAKLFEQFNPKTRVIAVFDSCHSGTVVDLKYSWEGRACTMENSNSRVRAPIMALSGCLDSQTSADAYNVDGQRQYTGAMTSVMLHVLQTTGAAADDAFLLVDAMRAHLREQNFTQWPKLCSSFSLVLPSSRAMLPRRT</sequence>
<feature type="domain" description="Peptidase C14 caspase" evidence="3">
    <location>
        <begin position="29"/>
        <end position="270"/>
    </location>
</feature>
<dbReference type="OrthoDB" id="3223806at2759"/>
<dbReference type="InterPro" id="IPR050452">
    <property type="entry name" value="Metacaspase"/>
</dbReference>
<evidence type="ECO:0000313" key="5">
    <source>
        <dbReference type="Proteomes" id="UP000612055"/>
    </source>
</evidence>
<evidence type="ECO:0000256" key="1">
    <source>
        <dbReference type="ARBA" id="ARBA00009005"/>
    </source>
</evidence>
<reference evidence="4" key="1">
    <citation type="journal article" date="2020" name="bioRxiv">
        <title>Comparative genomics of Chlamydomonas.</title>
        <authorList>
            <person name="Craig R.J."/>
            <person name="Hasan A.R."/>
            <person name="Ness R.W."/>
            <person name="Keightley P.D."/>
        </authorList>
    </citation>
    <scope>NUCLEOTIDE SEQUENCE</scope>
    <source>
        <strain evidence="4">CCAP 11/70</strain>
    </source>
</reference>
<dbReference type="Proteomes" id="UP000612055">
    <property type="component" value="Unassembled WGS sequence"/>
</dbReference>
<accession>A0A835XKF2</accession>
<comment type="caution">
    <text evidence="4">The sequence shown here is derived from an EMBL/GenBank/DDBJ whole genome shotgun (WGS) entry which is preliminary data.</text>
</comment>
<dbReference type="EMBL" id="JAEHOE010000163">
    <property type="protein sequence ID" value="KAG2483891.1"/>
    <property type="molecule type" value="Genomic_DNA"/>
</dbReference>
<gene>
    <name evidence="4" type="ORF">HYH03_017285</name>
</gene>
<protein>
    <recommendedName>
        <fullName evidence="3">Peptidase C14 caspase domain-containing protein</fullName>
    </recommendedName>
</protein>
<dbReference type="PANTHER" id="PTHR48104">
    <property type="entry name" value="METACASPASE-4"/>
    <property type="match status" value="1"/>
</dbReference>
<proteinExistence type="inferred from homology"/>
<evidence type="ECO:0000256" key="2">
    <source>
        <dbReference type="SAM" id="MobiDB-lite"/>
    </source>
</evidence>
<keyword evidence="5" id="KW-1185">Reference proteome</keyword>
<organism evidence="4 5">
    <name type="scientific">Edaphochlamys debaryana</name>
    <dbReference type="NCBI Taxonomy" id="47281"/>
    <lineage>
        <taxon>Eukaryota</taxon>
        <taxon>Viridiplantae</taxon>
        <taxon>Chlorophyta</taxon>
        <taxon>core chlorophytes</taxon>
        <taxon>Chlorophyceae</taxon>
        <taxon>CS clade</taxon>
        <taxon>Chlamydomonadales</taxon>
        <taxon>Chlamydomonadales incertae sedis</taxon>
        <taxon>Edaphochlamys</taxon>
    </lineage>
</organism>